<dbReference type="InterPro" id="IPR007202">
    <property type="entry name" value="4Fe-4S_dom"/>
</dbReference>
<dbReference type="PROSITE" id="PS51379">
    <property type="entry name" value="4FE4S_FER_2"/>
    <property type="match status" value="2"/>
</dbReference>
<keyword evidence="2" id="KW-0479">Metal-binding</keyword>
<dbReference type="Gene3D" id="3.30.70.20">
    <property type="match status" value="1"/>
</dbReference>
<dbReference type="PROSITE" id="PS00198">
    <property type="entry name" value="4FE4S_FER_1"/>
    <property type="match status" value="1"/>
</dbReference>
<feature type="domain" description="4Fe-4S" evidence="6">
    <location>
        <begin position="357"/>
        <end position="418"/>
    </location>
</feature>
<proteinExistence type="predicted"/>
<protein>
    <submittedName>
        <fullName evidence="7">Uncharacterized protein</fullName>
    </submittedName>
</protein>
<evidence type="ECO:0000256" key="1">
    <source>
        <dbReference type="ARBA" id="ARBA00022485"/>
    </source>
</evidence>
<reference evidence="7" key="1">
    <citation type="submission" date="2017-02" db="EMBL/GenBank/DDBJ databases">
        <authorList>
            <person name="Regsiter A."/>
            <person name="William W."/>
        </authorList>
    </citation>
    <scope>NUCLEOTIDE SEQUENCE</scope>
    <source>
        <strain evidence="7">Bib</strain>
    </source>
</reference>
<dbReference type="GO" id="GO:0051539">
    <property type="term" value="F:4 iron, 4 sulfur cluster binding"/>
    <property type="evidence" value="ECO:0007669"/>
    <property type="project" value="UniProtKB-KW"/>
</dbReference>
<dbReference type="AlphaFoldDB" id="A0A3P3XKL1"/>
<dbReference type="Pfam" id="PF04060">
    <property type="entry name" value="FeS"/>
    <property type="match status" value="1"/>
</dbReference>
<dbReference type="PANTHER" id="PTHR11615">
    <property type="entry name" value="NITRATE, FORMATE, IRON DEHYDROGENASE"/>
    <property type="match status" value="1"/>
</dbReference>
<dbReference type="Pfam" id="PF13187">
    <property type="entry name" value="Fer4_9"/>
    <property type="match status" value="1"/>
</dbReference>
<dbReference type="Gene3D" id="1.10.15.40">
    <property type="entry name" value="Electron transport complex subunit B, putative Fe-S cluster"/>
    <property type="match status" value="1"/>
</dbReference>
<dbReference type="InterPro" id="IPR017900">
    <property type="entry name" value="4Fe4S_Fe_S_CS"/>
</dbReference>
<dbReference type="Pfam" id="PF02906">
    <property type="entry name" value="Fe_hyd_lg_C"/>
    <property type="match status" value="1"/>
</dbReference>
<feature type="domain" description="4Fe-4S ferredoxin-type" evidence="5">
    <location>
        <begin position="3"/>
        <end position="32"/>
    </location>
</feature>
<gene>
    <name evidence="7" type="ORF">SPIROBIBN47_360012</name>
</gene>
<organism evidence="7">
    <name type="scientific">uncultured spirochete</name>
    <dbReference type="NCBI Taxonomy" id="156406"/>
    <lineage>
        <taxon>Bacteria</taxon>
        <taxon>Pseudomonadati</taxon>
        <taxon>Spirochaetota</taxon>
        <taxon>Spirochaetia</taxon>
        <taxon>Spirochaetales</taxon>
        <taxon>environmental samples</taxon>
    </lineage>
</organism>
<dbReference type="InterPro" id="IPR017896">
    <property type="entry name" value="4Fe4S_Fe-S-bd"/>
</dbReference>
<dbReference type="PROSITE" id="PS51656">
    <property type="entry name" value="4FE4S"/>
    <property type="match status" value="1"/>
</dbReference>
<evidence type="ECO:0000256" key="4">
    <source>
        <dbReference type="ARBA" id="ARBA00023014"/>
    </source>
</evidence>
<keyword evidence="3" id="KW-0408">Iron</keyword>
<dbReference type="Gene3D" id="3.40.950.10">
    <property type="entry name" value="Fe-only Hydrogenase (Larger Subunit), Chain L, domain 3"/>
    <property type="match status" value="1"/>
</dbReference>
<sequence>MNRQVIYTETMRCQDCYKCVRECPVKAIQILDGHARVVEDICILCGHCVMVCPQSAKKVRSDVERVRRLLELKPVAVASLAPSFAAEFSGCTAGQLIASIRKLGFAAVSETALGADLVSSAMRNELGQLADNGRNFLIGAACPAVVRYVSFYRPDLVPFLSENGSPMIAHARYLRSRFGENALVVFIGPCIAKKKEADESGGLVNAVLTFAELRQLFEEENIDPSAEKPTSNDTFFPQRPSKGELYPIEGGMIASIKQHGSTDVPCMSFSGMGHIQAALRDLPDGIPETGIFLELLACEGGCINGPCSDASRGTVSKRMQILLYEKQGESEPFNTEIACQVKHSAAKPVQRQVREEEIRAALALVGKKEPSDELNCSGCGYDSCREFAKAIVIGHAEPTMCLSYMRNLAQKKANALLRAMPSAAVVVNADLKVIECNEPFVRILEKDAQFVAEAKPTLEGADLRKLLPFWERFNDVLHHSPGDAFIESDFRCGERILHGTIFSIEKQMIAGGLFQDITAPWIQKDRVIKEAKKVIRQNVRTVQKIAYLLGENAAESEAALRSIIESFGGEVGQ</sequence>
<evidence type="ECO:0000256" key="3">
    <source>
        <dbReference type="ARBA" id="ARBA00023004"/>
    </source>
</evidence>
<evidence type="ECO:0000259" key="6">
    <source>
        <dbReference type="PROSITE" id="PS51656"/>
    </source>
</evidence>
<feature type="domain" description="4Fe-4S ferredoxin-type" evidence="5">
    <location>
        <begin position="33"/>
        <end position="62"/>
    </location>
</feature>
<keyword evidence="4" id="KW-0411">Iron-sulfur</keyword>
<dbReference type="EMBL" id="FWDM01000030">
    <property type="protein sequence ID" value="SLM14814.1"/>
    <property type="molecule type" value="Genomic_DNA"/>
</dbReference>
<evidence type="ECO:0000256" key="2">
    <source>
        <dbReference type="ARBA" id="ARBA00022723"/>
    </source>
</evidence>
<keyword evidence="1" id="KW-0004">4Fe-4S</keyword>
<dbReference type="Gene3D" id="3.40.50.1780">
    <property type="match status" value="1"/>
</dbReference>
<dbReference type="InterPro" id="IPR009016">
    <property type="entry name" value="Fe_hydrogenase"/>
</dbReference>
<dbReference type="SUPFAM" id="SSF54862">
    <property type="entry name" value="4Fe-4S ferredoxins"/>
    <property type="match status" value="1"/>
</dbReference>
<evidence type="ECO:0000313" key="7">
    <source>
        <dbReference type="EMBL" id="SLM14814.1"/>
    </source>
</evidence>
<dbReference type="SUPFAM" id="SSF53920">
    <property type="entry name" value="Fe-only hydrogenase"/>
    <property type="match status" value="1"/>
</dbReference>
<dbReference type="GO" id="GO:0046872">
    <property type="term" value="F:metal ion binding"/>
    <property type="evidence" value="ECO:0007669"/>
    <property type="project" value="UniProtKB-KW"/>
</dbReference>
<dbReference type="InterPro" id="IPR004108">
    <property type="entry name" value="Fe_hydrogenase_lsu_C"/>
</dbReference>
<accession>A0A3P3XKL1</accession>
<evidence type="ECO:0000259" key="5">
    <source>
        <dbReference type="PROSITE" id="PS51379"/>
    </source>
</evidence>
<name>A0A3P3XKL1_9SPIR</name>
<dbReference type="InterPro" id="IPR050340">
    <property type="entry name" value="Cytosolic_Fe-S_CAF"/>
</dbReference>